<feature type="transmembrane region" description="Helical" evidence="8">
    <location>
        <begin position="169"/>
        <end position="188"/>
    </location>
</feature>
<dbReference type="SUPFAM" id="SSF103473">
    <property type="entry name" value="MFS general substrate transporter"/>
    <property type="match status" value="1"/>
</dbReference>
<keyword evidence="6 8" id="KW-0472">Membrane</keyword>
<evidence type="ECO:0000259" key="9">
    <source>
        <dbReference type="PROSITE" id="PS50850"/>
    </source>
</evidence>
<dbReference type="Gene3D" id="1.20.1250.20">
    <property type="entry name" value="MFS general substrate transporter like domains"/>
    <property type="match status" value="1"/>
</dbReference>
<evidence type="ECO:0000256" key="1">
    <source>
        <dbReference type="ARBA" id="ARBA00004429"/>
    </source>
</evidence>
<evidence type="ECO:0000256" key="8">
    <source>
        <dbReference type="SAM" id="Phobius"/>
    </source>
</evidence>
<feature type="transmembrane region" description="Helical" evidence="8">
    <location>
        <begin position="144"/>
        <end position="163"/>
    </location>
</feature>
<dbReference type="Proteomes" id="UP000277671">
    <property type="component" value="Unassembled WGS sequence"/>
</dbReference>
<comment type="caution">
    <text evidence="10">The sequence shown here is derived from an EMBL/GenBank/DDBJ whole genome shotgun (WGS) entry which is preliminary data.</text>
</comment>
<dbReference type="PROSITE" id="PS50850">
    <property type="entry name" value="MFS"/>
    <property type="match status" value="1"/>
</dbReference>
<feature type="transmembrane region" description="Helical" evidence="8">
    <location>
        <begin position="227"/>
        <end position="247"/>
    </location>
</feature>
<comment type="subcellular location">
    <subcellularLocation>
        <location evidence="1">Cell inner membrane</location>
        <topology evidence="1">Multi-pass membrane protein</topology>
    </subcellularLocation>
</comment>
<feature type="transmembrane region" description="Helical" evidence="8">
    <location>
        <begin position="97"/>
        <end position="114"/>
    </location>
</feature>
<dbReference type="OrthoDB" id="9793136at2"/>
<accession>A0A495JML1</accession>
<name>A0A495JML1_9ACTN</name>
<dbReference type="CDD" id="cd06173">
    <property type="entry name" value="MFS_MefA_like"/>
    <property type="match status" value="1"/>
</dbReference>
<evidence type="ECO:0000256" key="6">
    <source>
        <dbReference type="ARBA" id="ARBA00023136"/>
    </source>
</evidence>
<feature type="transmembrane region" description="Helical" evidence="8">
    <location>
        <begin position="39"/>
        <end position="61"/>
    </location>
</feature>
<feature type="transmembrane region" description="Helical" evidence="8">
    <location>
        <begin position="314"/>
        <end position="338"/>
    </location>
</feature>
<feature type="transmembrane region" description="Helical" evidence="8">
    <location>
        <begin position="7"/>
        <end position="33"/>
    </location>
</feature>
<feature type="transmembrane region" description="Helical" evidence="8">
    <location>
        <begin position="259"/>
        <end position="282"/>
    </location>
</feature>
<dbReference type="InterPro" id="IPR036259">
    <property type="entry name" value="MFS_trans_sf"/>
</dbReference>
<feature type="transmembrane region" description="Helical" evidence="8">
    <location>
        <begin position="376"/>
        <end position="398"/>
    </location>
</feature>
<feature type="transmembrane region" description="Helical" evidence="8">
    <location>
        <begin position="73"/>
        <end position="91"/>
    </location>
</feature>
<keyword evidence="2" id="KW-0813">Transport</keyword>
<gene>
    <name evidence="10" type="ORF">BDK92_4521</name>
</gene>
<dbReference type="InterPro" id="IPR010290">
    <property type="entry name" value="TM_effector"/>
</dbReference>
<keyword evidence="4 8" id="KW-0812">Transmembrane</keyword>
<keyword evidence="5 8" id="KW-1133">Transmembrane helix</keyword>
<evidence type="ECO:0000256" key="7">
    <source>
        <dbReference type="SAM" id="MobiDB-lite"/>
    </source>
</evidence>
<keyword evidence="11" id="KW-1185">Reference proteome</keyword>
<protein>
    <submittedName>
        <fullName evidence="10">Transmembrane secretion effector</fullName>
    </submittedName>
</protein>
<sequence length="434" mass="44971">MGRRGPLAGLLTAELISLIGSRMSMIALPWFTLVSTGSAAMTGVVAFAEMLPYVLACAFGGPFIDRVGARRTSIVADLSSAAVVVAVPLLYRADLLALAALAGLVAVAGLLRGFGDSAKQVVFPETVAAAGVEMTRATSLHDGLARLATLLGAPLAGVLIAALDAPTVLLLDAATFGIGALIIAVTVPGPRRTAVAERECDPVEVEPYLVAMRAGLRFIWQNRLLRGMLLMVLVTNLADAAYGTVLAPVWARDVIGSPVALGLLSAAFAVGAVLGNVVFTVLAPRMPRFWVFAVGFLLAGAPRFVAIAVTERLWVVYVVSFVAGVSVAAINPIFGALAYERIPERLRARVLGLSRAVSFAGIPLGGLLGGAAVGGLALPATCLLFGFAYLVVTVLPFVSPVWRTMDERPAPESSPVPLQRAAEESPSGGVRASR</sequence>
<evidence type="ECO:0000256" key="2">
    <source>
        <dbReference type="ARBA" id="ARBA00022448"/>
    </source>
</evidence>
<feature type="region of interest" description="Disordered" evidence="7">
    <location>
        <begin position="408"/>
        <end position="434"/>
    </location>
</feature>
<dbReference type="GO" id="GO:0005886">
    <property type="term" value="C:plasma membrane"/>
    <property type="evidence" value="ECO:0007669"/>
    <property type="project" value="UniProtKB-SubCell"/>
</dbReference>
<feature type="domain" description="Major facilitator superfamily (MFS) profile" evidence="9">
    <location>
        <begin position="224"/>
        <end position="434"/>
    </location>
</feature>
<dbReference type="GO" id="GO:0022857">
    <property type="term" value="F:transmembrane transporter activity"/>
    <property type="evidence" value="ECO:0007669"/>
    <property type="project" value="InterPro"/>
</dbReference>
<reference evidence="10 11" key="1">
    <citation type="submission" date="2018-10" db="EMBL/GenBank/DDBJ databases">
        <title>Sequencing the genomes of 1000 actinobacteria strains.</title>
        <authorList>
            <person name="Klenk H.-P."/>
        </authorList>
    </citation>
    <scope>NUCLEOTIDE SEQUENCE [LARGE SCALE GENOMIC DNA]</scope>
    <source>
        <strain evidence="10 11">DSM 45175</strain>
    </source>
</reference>
<dbReference type="PANTHER" id="PTHR23513">
    <property type="entry name" value="INTEGRAL MEMBRANE EFFLUX PROTEIN-RELATED"/>
    <property type="match status" value="1"/>
</dbReference>
<evidence type="ECO:0000313" key="10">
    <source>
        <dbReference type="EMBL" id="RKR90153.1"/>
    </source>
</evidence>
<dbReference type="RefSeq" id="WP_121158478.1">
    <property type="nucleotide sequence ID" value="NZ_RBKT01000001.1"/>
</dbReference>
<dbReference type="EMBL" id="RBKT01000001">
    <property type="protein sequence ID" value="RKR90153.1"/>
    <property type="molecule type" value="Genomic_DNA"/>
</dbReference>
<evidence type="ECO:0000256" key="5">
    <source>
        <dbReference type="ARBA" id="ARBA00022989"/>
    </source>
</evidence>
<evidence type="ECO:0000256" key="3">
    <source>
        <dbReference type="ARBA" id="ARBA00022475"/>
    </source>
</evidence>
<dbReference type="AlphaFoldDB" id="A0A495JML1"/>
<dbReference type="InterPro" id="IPR020846">
    <property type="entry name" value="MFS_dom"/>
</dbReference>
<proteinExistence type="predicted"/>
<dbReference type="Pfam" id="PF05977">
    <property type="entry name" value="MFS_3"/>
    <property type="match status" value="1"/>
</dbReference>
<feature type="transmembrane region" description="Helical" evidence="8">
    <location>
        <begin position="350"/>
        <end position="370"/>
    </location>
</feature>
<organism evidence="10 11">
    <name type="scientific">Micromonospora pisi</name>
    <dbReference type="NCBI Taxonomy" id="589240"/>
    <lineage>
        <taxon>Bacteria</taxon>
        <taxon>Bacillati</taxon>
        <taxon>Actinomycetota</taxon>
        <taxon>Actinomycetes</taxon>
        <taxon>Micromonosporales</taxon>
        <taxon>Micromonosporaceae</taxon>
        <taxon>Micromonospora</taxon>
    </lineage>
</organism>
<evidence type="ECO:0000256" key="4">
    <source>
        <dbReference type="ARBA" id="ARBA00022692"/>
    </source>
</evidence>
<feature type="transmembrane region" description="Helical" evidence="8">
    <location>
        <begin position="289"/>
        <end position="308"/>
    </location>
</feature>
<keyword evidence="3" id="KW-1003">Cell membrane</keyword>
<evidence type="ECO:0000313" key="11">
    <source>
        <dbReference type="Proteomes" id="UP000277671"/>
    </source>
</evidence>
<dbReference type="PANTHER" id="PTHR23513:SF9">
    <property type="entry name" value="ENTEROBACTIN EXPORTER ENTS"/>
    <property type="match status" value="1"/>
</dbReference>